<reference evidence="1 2" key="1">
    <citation type="submission" date="2013-11" db="EMBL/GenBank/DDBJ databases">
        <title>Genome sequencing of Stegodyphus mimosarum.</title>
        <authorList>
            <person name="Bechsgaard J."/>
        </authorList>
    </citation>
    <scope>NUCLEOTIDE SEQUENCE [LARGE SCALE GENOMIC DNA]</scope>
</reference>
<keyword evidence="2" id="KW-1185">Reference proteome</keyword>
<organism evidence="1 2">
    <name type="scientific">Stegodyphus mimosarum</name>
    <name type="common">African social velvet spider</name>
    <dbReference type="NCBI Taxonomy" id="407821"/>
    <lineage>
        <taxon>Eukaryota</taxon>
        <taxon>Metazoa</taxon>
        <taxon>Ecdysozoa</taxon>
        <taxon>Arthropoda</taxon>
        <taxon>Chelicerata</taxon>
        <taxon>Arachnida</taxon>
        <taxon>Araneae</taxon>
        <taxon>Araneomorphae</taxon>
        <taxon>Entelegynae</taxon>
        <taxon>Eresoidea</taxon>
        <taxon>Eresidae</taxon>
        <taxon>Stegodyphus</taxon>
    </lineage>
</organism>
<protein>
    <submittedName>
        <fullName evidence="1">Uncharacterized protein</fullName>
    </submittedName>
</protein>
<gene>
    <name evidence="1" type="ORF">X975_08225</name>
</gene>
<evidence type="ECO:0000313" key="2">
    <source>
        <dbReference type="Proteomes" id="UP000054359"/>
    </source>
</evidence>
<dbReference type="Proteomes" id="UP000054359">
    <property type="component" value="Unassembled WGS sequence"/>
</dbReference>
<dbReference type="AlphaFoldDB" id="A0A087TN86"/>
<accession>A0A087TN86</accession>
<feature type="non-terminal residue" evidence="1">
    <location>
        <position position="1"/>
    </location>
</feature>
<evidence type="ECO:0000313" key="1">
    <source>
        <dbReference type="EMBL" id="KFM66575.1"/>
    </source>
</evidence>
<dbReference type="EMBL" id="KK116007">
    <property type="protein sequence ID" value="KFM66575.1"/>
    <property type="molecule type" value="Genomic_DNA"/>
</dbReference>
<sequence length="40" mass="4520">PLKFYIILIRSRHEVQSGENPLFFSPSSMTANAICSSHIK</sequence>
<feature type="non-terminal residue" evidence="1">
    <location>
        <position position="40"/>
    </location>
</feature>
<name>A0A087TN86_STEMI</name>
<proteinExistence type="predicted"/>